<keyword evidence="2" id="KW-1003">Cell membrane</keyword>
<sequence length="759" mass="87291">MIRKEKKNPFFSLRMYHRVFLIFFIICILITIFSFQYYSRLSSTIREESEAYLQEISRRIGENVDRIVNDNYDVLHTMAASLEYADISRMDEAKKMLQKQKEGLSYESIFLIDTDGTAYDLSNTQTFLTLDKSVRKDLLSGKDSMSTTQIIQNKEYILFSVPLDNMSIDGKNIVALAVSYAPSSFDQVLSMSSFNDQAYSQIVTMKGAVVVRSSSTYAFKSGYNIFSTLEGLIIGEKELDDVMQEMSVNASGQIRFKLDGQETYMVYTPVAPDDWYLLSFVPVEVVNEKSNLLLQSTLIICGLITITFAGLAAALVYIFNNHKRKLEQIAYVDDITGGHTIQRFYELAEELLTSDHNMQYALVYTNIVKFKVLNDEIGRINCDAILRFFSEFMNKKISERECMGRQSADNFCILMEFSNESELLEKFGRWHTEAEQNVLDMNVAWSLPIMEFGIYVIENSTLTFPQMIDRAKLALRETHRTVDSKLRCAFYDDGVRRQLLREKQLEDRMETALNNGEFVVFLQPKYRLPEERIGGAEALVRWKSVTEGMIYPDEFIPLFEKNGFIIQLDLFVFETVCRTLRRWIDQGMAQVRISVNCSRLHFRDNNFLFEYIRIADKYNMDRSLIEIEVTESMVLENSSRLIHIIRNIKAAGFECSMDDFGSGYSSLNLIQTIPVDVLKLDKIFFHGEGVDLSRTEAVVTNIISMAKALSMETVAEGVEEREQVDMLKRAGCDYIQGYVFARPMDIPAFEKLVTDNVSC</sequence>
<evidence type="ECO:0000313" key="10">
    <source>
        <dbReference type="Proteomes" id="UP000306509"/>
    </source>
</evidence>
<keyword evidence="4 6" id="KW-1133">Transmembrane helix</keyword>
<dbReference type="PANTHER" id="PTHR33121">
    <property type="entry name" value="CYCLIC DI-GMP PHOSPHODIESTERASE PDEF"/>
    <property type="match status" value="1"/>
</dbReference>
<evidence type="ECO:0000256" key="1">
    <source>
        <dbReference type="ARBA" id="ARBA00004651"/>
    </source>
</evidence>
<name>A0A4U8Q5J1_9FIRM</name>
<dbReference type="SMART" id="SM00052">
    <property type="entry name" value="EAL"/>
    <property type="match status" value="1"/>
</dbReference>
<dbReference type="GO" id="GO:0071111">
    <property type="term" value="F:cyclic-guanylate-specific phosphodiesterase activity"/>
    <property type="evidence" value="ECO:0007669"/>
    <property type="project" value="InterPro"/>
</dbReference>
<evidence type="ECO:0000256" key="5">
    <source>
        <dbReference type="ARBA" id="ARBA00023136"/>
    </source>
</evidence>
<dbReference type="GO" id="GO:0005886">
    <property type="term" value="C:plasma membrane"/>
    <property type="evidence" value="ECO:0007669"/>
    <property type="project" value="UniProtKB-SubCell"/>
</dbReference>
<proteinExistence type="predicted"/>
<dbReference type="SUPFAM" id="SSF141868">
    <property type="entry name" value="EAL domain-like"/>
    <property type="match status" value="1"/>
</dbReference>
<organism evidence="9 10">
    <name type="scientific">Robinsoniella peoriensis</name>
    <dbReference type="NCBI Taxonomy" id="180332"/>
    <lineage>
        <taxon>Bacteria</taxon>
        <taxon>Bacillati</taxon>
        <taxon>Bacillota</taxon>
        <taxon>Clostridia</taxon>
        <taxon>Lachnospirales</taxon>
        <taxon>Lachnospiraceae</taxon>
        <taxon>Robinsoniella</taxon>
    </lineage>
</organism>
<keyword evidence="5 6" id="KW-0472">Membrane</keyword>
<dbReference type="EMBL" id="QGQD01000060">
    <property type="protein sequence ID" value="TLD00071.1"/>
    <property type="molecule type" value="Genomic_DNA"/>
</dbReference>
<accession>A0A4U8Q5J1</accession>
<evidence type="ECO:0000313" key="9">
    <source>
        <dbReference type="EMBL" id="TLD00071.1"/>
    </source>
</evidence>
<dbReference type="InterPro" id="IPR001633">
    <property type="entry name" value="EAL_dom"/>
</dbReference>
<dbReference type="Proteomes" id="UP000306509">
    <property type="component" value="Unassembled WGS sequence"/>
</dbReference>
<dbReference type="InterPro" id="IPR050706">
    <property type="entry name" value="Cyclic-di-GMP_PDE-like"/>
</dbReference>
<dbReference type="PROSITE" id="PS50883">
    <property type="entry name" value="EAL"/>
    <property type="match status" value="1"/>
</dbReference>
<feature type="domain" description="EAL" evidence="7">
    <location>
        <begin position="502"/>
        <end position="757"/>
    </location>
</feature>
<dbReference type="Gene3D" id="3.30.70.270">
    <property type="match status" value="1"/>
</dbReference>
<dbReference type="InterPro" id="IPR035919">
    <property type="entry name" value="EAL_sf"/>
</dbReference>
<dbReference type="Gene3D" id="3.20.20.450">
    <property type="entry name" value="EAL domain"/>
    <property type="match status" value="1"/>
</dbReference>
<evidence type="ECO:0000256" key="2">
    <source>
        <dbReference type="ARBA" id="ARBA00022475"/>
    </source>
</evidence>
<dbReference type="InterPro" id="IPR033479">
    <property type="entry name" value="dCache_1"/>
</dbReference>
<evidence type="ECO:0000259" key="8">
    <source>
        <dbReference type="PROSITE" id="PS50887"/>
    </source>
</evidence>
<dbReference type="NCBIfam" id="TIGR00254">
    <property type="entry name" value="GGDEF"/>
    <property type="match status" value="1"/>
</dbReference>
<feature type="domain" description="GGDEF" evidence="8">
    <location>
        <begin position="358"/>
        <end position="493"/>
    </location>
</feature>
<dbReference type="SMART" id="SM00267">
    <property type="entry name" value="GGDEF"/>
    <property type="match status" value="1"/>
</dbReference>
<feature type="transmembrane region" description="Helical" evidence="6">
    <location>
        <begin position="292"/>
        <end position="319"/>
    </location>
</feature>
<keyword evidence="3 6" id="KW-0812">Transmembrane</keyword>
<dbReference type="InterPro" id="IPR043128">
    <property type="entry name" value="Rev_trsase/Diguanyl_cyclase"/>
</dbReference>
<protein>
    <submittedName>
        <fullName evidence="9">Bacteriophytochrome cph2</fullName>
    </submittedName>
</protein>
<dbReference type="Gene3D" id="3.30.450.20">
    <property type="entry name" value="PAS domain"/>
    <property type="match status" value="1"/>
</dbReference>
<dbReference type="SUPFAM" id="SSF55073">
    <property type="entry name" value="Nucleotide cyclase"/>
    <property type="match status" value="1"/>
</dbReference>
<dbReference type="PANTHER" id="PTHR33121:SF70">
    <property type="entry name" value="SIGNALING PROTEIN YKOW"/>
    <property type="match status" value="1"/>
</dbReference>
<comment type="subcellular location">
    <subcellularLocation>
        <location evidence="1">Cell membrane</location>
        <topology evidence="1">Multi-pass membrane protein</topology>
    </subcellularLocation>
</comment>
<keyword evidence="10" id="KW-1185">Reference proteome</keyword>
<comment type="caution">
    <text evidence="9">The sequence shown here is derived from an EMBL/GenBank/DDBJ whole genome shotgun (WGS) entry which is preliminary data.</text>
</comment>
<dbReference type="InterPro" id="IPR029787">
    <property type="entry name" value="Nucleotide_cyclase"/>
</dbReference>
<evidence type="ECO:0000256" key="4">
    <source>
        <dbReference type="ARBA" id="ARBA00022989"/>
    </source>
</evidence>
<evidence type="ECO:0000259" key="7">
    <source>
        <dbReference type="PROSITE" id="PS50883"/>
    </source>
</evidence>
<dbReference type="CDD" id="cd01948">
    <property type="entry name" value="EAL"/>
    <property type="match status" value="1"/>
</dbReference>
<dbReference type="PROSITE" id="PS50887">
    <property type="entry name" value="GGDEF"/>
    <property type="match status" value="1"/>
</dbReference>
<reference evidence="9 10" key="1">
    <citation type="journal article" date="2019" name="Anaerobe">
        <title>Detection of Robinsoniella peoriensis in multiple bone samples of a trauma patient.</title>
        <authorList>
            <person name="Schrottner P."/>
            <person name="Hartwich K."/>
            <person name="Bunk B."/>
            <person name="Schober I."/>
            <person name="Helbig S."/>
            <person name="Rudolph W.W."/>
            <person name="Gunzer F."/>
        </authorList>
    </citation>
    <scope>NUCLEOTIDE SEQUENCE [LARGE SCALE GENOMIC DNA]</scope>
    <source>
        <strain evidence="9 10">DSM 106044</strain>
    </source>
</reference>
<dbReference type="Pfam" id="PF02743">
    <property type="entry name" value="dCache_1"/>
    <property type="match status" value="1"/>
</dbReference>
<gene>
    <name evidence="9" type="primary">cph2_2</name>
    <name evidence="9" type="ORF">DSM106044_03161</name>
</gene>
<dbReference type="STRING" id="180332.GCA_000797495_03271"/>
<dbReference type="Pfam" id="PF00563">
    <property type="entry name" value="EAL"/>
    <property type="match status" value="1"/>
</dbReference>
<dbReference type="Pfam" id="PF00990">
    <property type="entry name" value="GGDEF"/>
    <property type="match status" value="1"/>
</dbReference>
<evidence type="ECO:0000256" key="3">
    <source>
        <dbReference type="ARBA" id="ARBA00022692"/>
    </source>
</evidence>
<feature type="transmembrane region" description="Helical" evidence="6">
    <location>
        <begin position="20"/>
        <end position="38"/>
    </location>
</feature>
<dbReference type="InterPro" id="IPR000160">
    <property type="entry name" value="GGDEF_dom"/>
</dbReference>
<dbReference type="AlphaFoldDB" id="A0A4U8Q5J1"/>
<evidence type="ECO:0000256" key="6">
    <source>
        <dbReference type="SAM" id="Phobius"/>
    </source>
</evidence>